<dbReference type="OrthoDB" id="979203at2"/>
<dbReference type="Proteomes" id="UP000219559">
    <property type="component" value="Unassembled WGS sequence"/>
</dbReference>
<dbReference type="EMBL" id="NBWU01000004">
    <property type="protein sequence ID" value="PCE64181.1"/>
    <property type="molecule type" value="Genomic_DNA"/>
</dbReference>
<name>A0A2A4G6W7_9FLAO</name>
<dbReference type="InterPro" id="IPR046153">
    <property type="entry name" value="DUF6155"/>
</dbReference>
<gene>
    <name evidence="1" type="ORF">B7P33_11755</name>
</gene>
<accession>A0A2A4G6W7</accession>
<dbReference type="Pfam" id="PF19652">
    <property type="entry name" value="DUF6155"/>
    <property type="match status" value="1"/>
</dbReference>
<dbReference type="AlphaFoldDB" id="A0A2A4G6W7"/>
<keyword evidence="2" id="KW-1185">Reference proteome</keyword>
<organism evidence="1 2">
    <name type="scientific">Sediminicola luteus</name>
    <dbReference type="NCBI Taxonomy" id="319238"/>
    <lineage>
        <taxon>Bacteria</taxon>
        <taxon>Pseudomonadati</taxon>
        <taxon>Bacteroidota</taxon>
        <taxon>Flavobacteriia</taxon>
        <taxon>Flavobacteriales</taxon>
        <taxon>Flavobacteriaceae</taxon>
        <taxon>Sediminicola</taxon>
    </lineage>
</organism>
<protein>
    <submittedName>
        <fullName evidence="1">Uncharacterized protein</fullName>
    </submittedName>
</protein>
<proteinExistence type="predicted"/>
<comment type="caution">
    <text evidence="1">The sequence shown here is derived from an EMBL/GenBank/DDBJ whole genome shotgun (WGS) entry which is preliminary data.</text>
</comment>
<evidence type="ECO:0000313" key="2">
    <source>
        <dbReference type="Proteomes" id="UP000219559"/>
    </source>
</evidence>
<dbReference type="RefSeq" id="WP_097443008.1">
    <property type="nucleotide sequence ID" value="NZ_NBWU01000004.1"/>
</dbReference>
<sequence>MSKKQVKAYFNELQEAALREQLLALYEKFPEVKEYYDFAVAPKEDKLILQAKEKISKEYFPLNGRRPKARRSKANAYIKKFRLLGMDPSLLADFMGFNLELMQTFVREKRVADAFYKSMSVSFTEWITYCVQQGIWPEHKNRVLKSFEEARDYPFFEKFEAALDIVD</sequence>
<reference evidence="1 2" key="1">
    <citation type="submission" date="2017-04" db="EMBL/GenBank/DDBJ databases">
        <title>A new member of the family Flavobacteriaceae isolated from ascidians.</title>
        <authorList>
            <person name="Chen L."/>
        </authorList>
    </citation>
    <scope>NUCLEOTIDE SEQUENCE [LARGE SCALE GENOMIC DNA]</scope>
    <source>
        <strain evidence="1 2">HQA918</strain>
    </source>
</reference>
<evidence type="ECO:0000313" key="1">
    <source>
        <dbReference type="EMBL" id="PCE64181.1"/>
    </source>
</evidence>